<dbReference type="Gene3D" id="3.40.50.410">
    <property type="entry name" value="von Willebrand factor, type A domain"/>
    <property type="match status" value="1"/>
</dbReference>
<dbReference type="SMART" id="SM00187">
    <property type="entry name" value="INB"/>
    <property type="match status" value="1"/>
</dbReference>
<evidence type="ECO:0000259" key="16">
    <source>
        <dbReference type="SMART" id="SM00187"/>
    </source>
</evidence>
<keyword evidence="12" id="KW-1015">Disulfide bond</keyword>
<dbReference type="FunFam" id="3.40.50.410:FF:000002">
    <property type="entry name" value="Integrin beta"/>
    <property type="match status" value="1"/>
</dbReference>
<keyword evidence="9" id="KW-1133">Transmembrane helix</keyword>
<dbReference type="GO" id="GO:0008305">
    <property type="term" value="C:integrin complex"/>
    <property type="evidence" value="ECO:0007669"/>
    <property type="project" value="TreeGrafter"/>
</dbReference>
<name>A0A6M2DZI8_XENCH</name>
<evidence type="ECO:0000256" key="1">
    <source>
        <dbReference type="ARBA" id="ARBA00004251"/>
    </source>
</evidence>
<dbReference type="InterPro" id="IPR033760">
    <property type="entry name" value="Integrin_beta_N"/>
</dbReference>
<keyword evidence="3" id="KW-1003">Cell membrane</keyword>
<proteinExistence type="inferred from homology"/>
<evidence type="ECO:0000256" key="13">
    <source>
        <dbReference type="ARBA" id="ARBA00023180"/>
    </source>
</evidence>
<feature type="domain" description="Integrin beta subunit VWA" evidence="16">
    <location>
        <begin position="26"/>
        <end position="436"/>
    </location>
</feature>
<keyword evidence="13" id="KW-0325">Glycoprotein</keyword>
<keyword evidence="8 14" id="KW-0130">Cell adhesion</keyword>
<evidence type="ECO:0000256" key="15">
    <source>
        <dbReference type="SAM" id="SignalP"/>
    </source>
</evidence>
<dbReference type="GO" id="GO:0009986">
    <property type="term" value="C:cell surface"/>
    <property type="evidence" value="ECO:0007669"/>
    <property type="project" value="TreeGrafter"/>
</dbReference>
<evidence type="ECO:0000256" key="6">
    <source>
        <dbReference type="ARBA" id="ARBA00022729"/>
    </source>
</evidence>
<dbReference type="Pfam" id="PF00362">
    <property type="entry name" value="Integrin_beta"/>
    <property type="match status" value="1"/>
</dbReference>
<evidence type="ECO:0000256" key="12">
    <source>
        <dbReference type="ARBA" id="ARBA00023157"/>
    </source>
</evidence>
<dbReference type="PRINTS" id="PR01186">
    <property type="entry name" value="INTEGRINB"/>
</dbReference>
<evidence type="ECO:0000256" key="2">
    <source>
        <dbReference type="ARBA" id="ARBA00007449"/>
    </source>
</evidence>
<protein>
    <recommendedName>
        <fullName evidence="14">Integrin beta</fullName>
    </recommendedName>
</protein>
<evidence type="ECO:0000256" key="11">
    <source>
        <dbReference type="ARBA" id="ARBA00023136"/>
    </source>
</evidence>
<evidence type="ECO:0000256" key="3">
    <source>
        <dbReference type="ARBA" id="ARBA00022475"/>
    </source>
</evidence>
<dbReference type="InterPro" id="IPR036465">
    <property type="entry name" value="vWFA_dom_sf"/>
</dbReference>
<dbReference type="InterPro" id="IPR002369">
    <property type="entry name" value="Integrin_bsu_VWA"/>
</dbReference>
<dbReference type="Pfam" id="PF17205">
    <property type="entry name" value="PSI_integrin"/>
    <property type="match status" value="1"/>
</dbReference>
<accession>A0A6M2DZI8</accession>
<keyword evidence="7" id="KW-0677">Repeat</keyword>
<dbReference type="AlphaFoldDB" id="A0A6M2DZI8"/>
<dbReference type="PANTHER" id="PTHR10082">
    <property type="entry name" value="INTEGRIN BETA SUBUNIT"/>
    <property type="match status" value="1"/>
</dbReference>
<evidence type="ECO:0000256" key="9">
    <source>
        <dbReference type="ARBA" id="ARBA00022989"/>
    </source>
</evidence>
<evidence type="ECO:0000256" key="8">
    <source>
        <dbReference type="ARBA" id="ARBA00022889"/>
    </source>
</evidence>
<dbReference type="EMBL" id="GIIL01007738">
    <property type="protein sequence ID" value="NOV51464.1"/>
    <property type="molecule type" value="Transcribed_RNA"/>
</dbReference>
<keyword evidence="4" id="KW-0245">EGF-like domain</keyword>
<dbReference type="GO" id="GO:0007229">
    <property type="term" value="P:integrin-mediated signaling pathway"/>
    <property type="evidence" value="ECO:0007669"/>
    <property type="project" value="UniProtKB-KW"/>
</dbReference>
<dbReference type="Gene3D" id="2.60.40.1510">
    <property type="entry name" value="ntegrin, alpha v. Chain A, domain 3"/>
    <property type="match status" value="1"/>
</dbReference>
<evidence type="ECO:0000313" key="17">
    <source>
        <dbReference type="EMBL" id="NOV51464.1"/>
    </source>
</evidence>
<dbReference type="GO" id="GO:0007157">
    <property type="term" value="P:heterophilic cell-cell adhesion via plasma membrane cell adhesion molecules"/>
    <property type="evidence" value="ECO:0007669"/>
    <property type="project" value="UniProtKB-ARBA"/>
</dbReference>
<comment type="subcellular location">
    <subcellularLocation>
        <location evidence="1 14">Cell membrane</location>
        <topology evidence="1 14">Single-pass type I membrane protein</topology>
    </subcellularLocation>
</comment>
<keyword evidence="5 14" id="KW-0812">Transmembrane</keyword>
<dbReference type="GO" id="GO:0007160">
    <property type="term" value="P:cell-matrix adhesion"/>
    <property type="evidence" value="ECO:0007669"/>
    <property type="project" value="TreeGrafter"/>
</dbReference>
<reference evidence="17" key="1">
    <citation type="submission" date="2020-03" db="EMBL/GenBank/DDBJ databases">
        <title>Transcriptomic Profiling of the Digestive Tract of the Rat Flea, Xenopsylla cheopis, Following Blood Feeding and Infection with Yersinia pestis.</title>
        <authorList>
            <person name="Bland D.M."/>
            <person name="Martens C.A."/>
            <person name="Virtaneva K."/>
            <person name="Kanakabandi K."/>
            <person name="Long D."/>
            <person name="Rosenke R."/>
            <person name="Saturday G.A."/>
            <person name="Hoyt F.H."/>
            <person name="Bruno D.P."/>
            <person name="Ribeiro J.M.C."/>
            <person name="Hinnebusch J."/>
        </authorList>
    </citation>
    <scope>NUCLEOTIDE SEQUENCE</scope>
</reference>
<dbReference type="GO" id="GO:0005925">
    <property type="term" value="C:focal adhesion"/>
    <property type="evidence" value="ECO:0007669"/>
    <property type="project" value="TreeGrafter"/>
</dbReference>
<dbReference type="PANTHER" id="PTHR10082:SF59">
    <property type="entry name" value="INTEGRIN BETA-NU"/>
    <property type="match status" value="1"/>
</dbReference>
<dbReference type="SUPFAM" id="SSF69179">
    <property type="entry name" value="Integrin domains"/>
    <property type="match status" value="1"/>
</dbReference>
<dbReference type="SUPFAM" id="SSF103575">
    <property type="entry name" value="Plexin repeat"/>
    <property type="match status" value="1"/>
</dbReference>
<comment type="similarity">
    <text evidence="2 14">Belongs to the integrin beta chain family.</text>
</comment>
<dbReference type="GO" id="GO:0016477">
    <property type="term" value="P:cell migration"/>
    <property type="evidence" value="ECO:0007669"/>
    <property type="project" value="TreeGrafter"/>
</dbReference>
<evidence type="ECO:0000256" key="7">
    <source>
        <dbReference type="ARBA" id="ARBA00022737"/>
    </source>
</evidence>
<dbReference type="GO" id="GO:0005178">
    <property type="term" value="F:integrin binding"/>
    <property type="evidence" value="ECO:0007669"/>
    <property type="project" value="TreeGrafter"/>
</dbReference>
<dbReference type="InterPro" id="IPR032695">
    <property type="entry name" value="Integrin_dom_sf"/>
</dbReference>
<keyword evidence="10 14" id="KW-0401">Integrin</keyword>
<keyword evidence="6 15" id="KW-0732">Signal</keyword>
<dbReference type="GO" id="GO:0033627">
    <property type="term" value="P:cell adhesion mediated by integrin"/>
    <property type="evidence" value="ECO:0007669"/>
    <property type="project" value="TreeGrafter"/>
</dbReference>
<evidence type="ECO:0000256" key="10">
    <source>
        <dbReference type="ARBA" id="ARBA00023037"/>
    </source>
</evidence>
<evidence type="ECO:0000256" key="5">
    <source>
        <dbReference type="ARBA" id="ARBA00022692"/>
    </source>
</evidence>
<dbReference type="Gene3D" id="3.30.1680.10">
    <property type="entry name" value="ligand-binding face of the semaphorins, domain 2"/>
    <property type="match status" value="1"/>
</dbReference>
<dbReference type="SUPFAM" id="SSF53300">
    <property type="entry name" value="vWA-like"/>
    <property type="match status" value="1"/>
</dbReference>
<dbReference type="InterPro" id="IPR015812">
    <property type="entry name" value="Integrin_bsu"/>
</dbReference>
<evidence type="ECO:0000256" key="14">
    <source>
        <dbReference type="RuleBase" id="RU000633"/>
    </source>
</evidence>
<evidence type="ECO:0000256" key="4">
    <source>
        <dbReference type="ARBA" id="ARBA00022536"/>
    </source>
</evidence>
<feature type="signal peptide" evidence="15">
    <location>
        <begin position="1"/>
        <end position="18"/>
    </location>
</feature>
<keyword evidence="11" id="KW-0472">Membrane</keyword>
<organism evidence="17">
    <name type="scientific">Xenopsylla cheopis</name>
    <name type="common">Oriental rat flea</name>
    <name type="synonym">Pulex cheopis</name>
    <dbReference type="NCBI Taxonomy" id="163159"/>
    <lineage>
        <taxon>Eukaryota</taxon>
        <taxon>Metazoa</taxon>
        <taxon>Ecdysozoa</taxon>
        <taxon>Arthropoda</taxon>
        <taxon>Hexapoda</taxon>
        <taxon>Insecta</taxon>
        <taxon>Pterygota</taxon>
        <taxon>Neoptera</taxon>
        <taxon>Endopterygota</taxon>
        <taxon>Siphonaptera</taxon>
        <taxon>Pulicidae</taxon>
        <taxon>Xenopsyllinae</taxon>
        <taxon>Xenopsylla</taxon>
    </lineage>
</organism>
<feature type="chain" id="PRO_5026987422" description="Integrin beta" evidence="15">
    <location>
        <begin position="19"/>
        <end position="449"/>
    </location>
</feature>
<sequence length="449" mass="50629">MKSVLYILILCFIEYSGSESCIQQTTCAKCVEAGPSCAWCLDETVSFTTVNLYAKCNTVDALKHSNCSNIYELKRSSIKILENETLKDITAHGDEFEAVQIRPQKISLKLRPNEPKSFEMVYRPAKNYPLDLYYLMDLSFSMKEDKEMLASLKDDLPNTLSTLTEHSRIAFGSFVDKTVLPYASIAENSIKNPCTAPEKCAPLYEFKHHLKMTSNFTDFSEKVKAAEVTANLDDLEGGLSALIQAIVCKNDVGWRDNSRKIVLYASDGLMHIAGEGQLGGAVQKYDCGKCYLNRGIYDKIDIDYPSLACVHRALVKDKVFVIFAVIENRKESYYQPHKLMEQYSSLAVLKNDSSNILELVEKGYMKAVSSAKFIDDAGSYLRVKYFTNCGDKTAEPKETSSCKDIKVGEEYVFKVEVTLVDCPSKNIRGWSQLFLQSKKPRHAQYFSIK</sequence>